<dbReference type="InterPro" id="IPR009057">
    <property type="entry name" value="Homeodomain-like_sf"/>
</dbReference>
<sequence length="156" mass="17036">MPDPQETGSEQISTEAPAKAEIAEAEKKAPRPRKAAKAQPKRSAAKNTAKAVVSESASPAAVKAPRKIYSARERTQKLGQIEKSISRGESIKSATKQAGISEQTYYQWKKAATAAPESGELKDLLALEEENARLKKQLAERLRKENAELKRKLGLN</sequence>
<gene>
    <name evidence="3" type="ORF">BFN67_22490</name>
</gene>
<dbReference type="GO" id="GO:0003677">
    <property type="term" value="F:DNA binding"/>
    <property type="evidence" value="ECO:0007669"/>
    <property type="project" value="InterPro"/>
</dbReference>
<dbReference type="InterPro" id="IPR002514">
    <property type="entry name" value="Transposase_8"/>
</dbReference>
<dbReference type="GO" id="GO:0006313">
    <property type="term" value="P:DNA transposition"/>
    <property type="evidence" value="ECO:0007669"/>
    <property type="project" value="InterPro"/>
</dbReference>
<name>A0A1V8RMF5_9HYPH</name>
<accession>A0A1V8RMF5</accession>
<proteinExistence type="predicted"/>
<keyword evidence="4" id="KW-1185">Reference proteome</keyword>
<feature type="coiled-coil region" evidence="1">
    <location>
        <begin position="124"/>
        <end position="152"/>
    </location>
</feature>
<organism evidence="3 4">
    <name type="scientific">Manganibacter manganicus</name>
    <dbReference type="NCBI Taxonomy" id="1873176"/>
    <lineage>
        <taxon>Bacteria</taxon>
        <taxon>Pseudomonadati</taxon>
        <taxon>Pseudomonadota</taxon>
        <taxon>Alphaproteobacteria</taxon>
        <taxon>Hyphomicrobiales</taxon>
        <taxon>Phyllobacteriaceae</taxon>
        <taxon>Manganibacter</taxon>
    </lineage>
</organism>
<dbReference type="Proteomes" id="UP000191905">
    <property type="component" value="Unassembled WGS sequence"/>
</dbReference>
<dbReference type="EMBL" id="MDET01000037">
    <property type="protein sequence ID" value="OQM74149.1"/>
    <property type="molecule type" value="Genomic_DNA"/>
</dbReference>
<evidence type="ECO:0000313" key="3">
    <source>
        <dbReference type="EMBL" id="OQM74149.1"/>
    </source>
</evidence>
<evidence type="ECO:0000313" key="4">
    <source>
        <dbReference type="Proteomes" id="UP000191905"/>
    </source>
</evidence>
<dbReference type="OrthoDB" id="8453701at2"/>
<dbReference type="Pfam" id="PF01527">
    <property type="entry name" value="HTH_Tnp_1"/>
    <property type="match status" value="1"/>
</dbReference>
<dbReference type="STRING" id="1873176.BFN67_22490"/>
<protein>
    <submittedName>
        <fullName evidence="3">Transcriptional regulator</fullName>
    </submittedName>
</protein>
<reference evidence="3 4" key="1">
    <citation type="journal article" date="2016" name="Int. J. Syst. Evol. Microbiol.">
        <title>Pseudaminobacter manganicus sp. nov., isolated from sludge of a manganese mine.</title>
        <authorList>
            <person name="Li J."/>
            <person name="Huang J."/>
            <person name="Liao S."/>
            <person name="Wang G."/>
        </authorList>
    </citation>
    <scope>NUCLEOTIDE SEQUENCE [LARGE SCALE GENOMIC DNA]</scope>
    <source>
        <strain evidence="3 4">JH-7</strain>
    </source>
</reference>
<dbReference type="SUPFAM" id="SSF46689">
    <property type="entry name" value="Homeodomain-like"/>
    <property type="match status" value="1"/>
</dbReference>
<feature type="compositionally biased region" description="Basic residues" evidence="2">
    <location>
        <begin position="30"/>
        <end position="44"/>
    </location>
</feature>
<comment type="caution">
    <text evidence="3">The sequence shown here is derived from an EMBL/GenBank/DDBJ whole genome shotgun (WGS) entry which is preliminary data.</text>
</comment>
<feature type="region of interest" description="Disordered" evidence="2">
    <location>
        <begin position="1"/>
        <end position="75"/>
    </location>
</feature>
<dbReference type="AlphaFoldDB" id="A0A1V8RMF5"/>
<dbReference type="GO" id="GO:0004803">
    <property type="term" value="F:transposase activity"/>
    <property type="evidence" value="ECO:0007669"/>
    <property type="project" value="InterPro"/>
</dbReference>
<feature type="compositionally biased region" description="Low complexity" evidence="2">
    <location>
        <begin position="45"/>
        <end position="63"/>
    </location>
</feature>
<keyword evidence="1" id="KW-0175">Coiled coil</keyword>
<evidence type="ECO:0000256" key="1">
    <source>
        <dbReference type="SAM" id="Coils"/>
    </source>
</evidence>
<feature type="compositionally biased region" description="Polar residues" evidence="2">
    <location>
        <begin position="1"/>
        <end position="14"/>
    </location>
</feature>
<evidence type="ECO:0000256" key="2">
    <source>
        <dbReference type="SAM" id="MobiDB-lite"/>
    </source>
</evidence>